<sequence length="311" mass="34998">MLAAWFGGSAEGAPDTGIWMSAKEAGTFSSPWLIESTEEPHWNPVLFRFNERVIRLYFKVGYEISEWRTMTSESTDGGRTWTKSRELVPGDFGGRGPVKNKMIRLSDGSILAPASLEKGIWRAYTDRSTDEGVRWSKSNDVRIPDGDYLSRQGRNGSDIPVTEQSFAGRGVIQPSLWESAPGNVHMLLRSSEGRIYRSDSGDYGQSWCPAYATGLPNNNSGLDLVRMEDGRLVLACNPVSENWGRRSPISLLISEDNGIHWNKRMDMENGQGEFSYPAVIAEGRRIHVTYTYKREAIAYWCLELDECQEIH</sequence>
<dbReference type="InterPro" id="IPR011040">
    <property type="entry name" value="Sialidase"/>
</dbReference>
<accession>A0ABS6K6M2</accession>
<name>A0ABS6K6M2_9FIRM</name>
<organism evidence="3 4">
    <name type="scientific">Diplocloster modestus</name>
    <dbReference type="NCBI Taxonomy" id="2850322"/>
    <lineage>
        <taxon>Bacteria</taxon>
        <taxon>Bacillati</taxon>
        <taxon>Bacillota</taxon>
        <taxon>Clostridia</taxon>
        <taxon>Lachnospirales</taxon>
        <taxon>Lachnospiraceae</taxon>
        <taxon>Diplocloster</taxon>
    </lineage>
</organism>
<evidence type="ECO:0000313" key="3">
    <source>
        <dbReference type="EMBL" id="MBU9726160.1"/>
    </source>
</evidence>
<gene>
    <name evidence="3" type="ORF">KTH90_09045</name>
</gene>
<comment type="caution">
    <text evidence="3">The sequence shown here is derived from an EMBL/GenBank/DDBJ whole genome shotgun (WGS) entry which is preliminary data.</text>
</comment>
<evidence type="ECO:0000256" key="1">
    <source>
        <dbReference type="SAM" id="MobiDB-lite"/>
    </source>
</evidence>
<evidence type="ECO:0000313" key="4">
    <source>
        <dbReference type="Proteomes" id="UP001314681"/>
    </source>
</evidence>
<dbReference type="CDD" id="cd15482">
    <property type="entry name" value="Sialidase_non-viral"/>
    <property type="match status" value="1"/>
</dbReference>
<dbReference type="EMBL" id="JAHQCX010000005">
    <property type="protein sequence ID" value="MBU9726160.1"/>
    <property type="molecule type" value="Genomic_DNA"/>
</dbReference>
<feature type="region of interest" description="Disordered" evidence="1">
    <location>
        <begin position="72"/>
        <end position="93"/>
    </location>
</feature>
<evidence type="ECO:0000259" key="2">
    <source>
        <dbReference type="Pfam" id="PF13088"/>
    </source>
</evidence>
<dbReference type="InterPro" id="IPR036278">
    <property type="entry name" value="Sialidase_sf"/>
</dbReference>
<dbReference type="Gene3D" id="2.120.10.10">
    <property type="match status" value="1"/>
</dbReference>
<keyword evidence="4" id="KW-1185">Reference proteome</keyword>
<dbReference type="Pfam" id="PF13088">
    <property type="entry name" value="BNR_2"/>
    <property type="match status" value="1"/>
</dbReference>
<reference evidence="3 4" key="1">
    <citation type="submission" date="2021-06" db="EMBL/GenBank/DDBJ databases">
        <title>Description of novel taxa of the family Lachnospiraceae.</title>
        <authorList>
            <person name="Chaplin A.V."/>
            <person name="Sokolova S.R."/>
            <person name="Pikina A.P."/>
            <person name="Korzhanova M."/>
            <person name="Belova V."/>
            <person name="Korostin D."/>
            <person name="Efimov B.A."/>
        </authorList>
    </citation>
    <scope>NUCLEOTIDE SEQUENCE [LARGE SCALE GENOMIC DNA]</scope>
    <source>
        <strain evidence="3 4">ASD4241</strain>
    </source>
</reference>
<dbReference type="Proteomes" id="UP001314681">
    <property type="component" value="Unassembled WGS sequence"/>
</dbReference>
<dbReference type="SUPFAM" id="SSF50939">
    <property type="entry name" value="Sialidases"/>
    <property type="match status" value="1"/>
</dbReference>
<dbReference type="PANTHER" id="PTHR43752:SF2">
    <property type="entry name" value="BNR_ASP-BOX REPEAT FAMILY PROTEIN"/>
    <property type="match status" value="1"/>
</dbReference>
<protein>
    <submittedName>
        <fullName evidence="3">Exo-alpha-sialidase</fullName>
    </submittedName>
</protein>
<feature type="domain" description="Sialidase" evidence="2">
    <location>
        <begin position="2"/>
        <end position="288"/>
    </location>
</feature>
<proteinExistence type="predicted"/>
<dbReference type="PANTHER" id="PTHR43752">
    <property type="entry name" value="BNR/ASP-BOX REPEAT FAMILY PROTEIN"/>
    <property type="match status" value="1"/>
</dbReference>